<gene>
    <name evidence="4" type="primary">LOC112681689</name>
</gene>
<name>A0A8B8FAX2_9HEMI</name>
<reference evidence="4" key="1">
    <citation type="submission" date="2025-08" db="UniProtKB">
        <authorList>
            <consortium name="RefSeq"/>
        </authorList>
    </citation>
    <scope>IDENTIFICATION</scope>
    <source>
        <tissue evidence="4">Whole body</tissue>
    </source>
</reference>
<feature type="domain" description="DNA helicase Pif1-like 2B" evidence="2">
    <location>
        <begin position="40"/>
        <end position="70"/>
    </location>
</feature>
<evidence type="ECO:0000259" key="2">
    <source>
        <dbReference type="Pfam" id="PF21530"/>
    </source>
</evidence>
<organism evidence="3 4">
    <name type="scientific">Sipha flava</name>
    <name type="common">yellow sugarcane aphid</name>
    <dbReference type="NCBI Taxonomy" id="143950"/>
    <lineage>
        <taxon>Eukaryota</taxon>
        <taxon>Metazoa</taxon>
        <taxon>Ecdysozoa</taxon>
        <taxon>Arthropoda</taxon>
        <taxon>Hexapoda</taxon>
        <taxon>Insecta</taxon>
        <taxon>Pterygota</taxon>
        <taxon>Neoptera</taxon>
        <taxon>Paraneoptera</taxon>
        <taxon>Hemiptera</taxon>
        <taxon>Sternorrhyncha</taxon>
        <taxon>Aphidomorpha</taxon>
        <taxon>Aphidoidea</taxon>
        <taxon>Aphididae</taxon>
        <taxon>Sipha</taxon>
    </lineage>
</organism>
<evidence type="ECO:0000313" key="3">
    <source>
        <dbReference type="Proteomes" id="UP000694846"/>
    </source>
</evidence>
<evidence type="ECO:0000256" key="1">
    <source>
        <dbReference type="SAM" id="SignalP"/>
    </source>
</evidence>
<dbReference type="OrthoDB" id="272985at2759"/>
<sequence length="176" mass="19710">MCMSMLLILIQEKLSGAVTSYKSVDSALNEDDEVNYPVQFLNSLKSPGMPPHCLNLKDGSSIFLLRNLNAPKLHNIDWQSEGGSCTHSTYFSDPIDMQFEFKRLQFPVRLSFAMSINKAQRRRLQVCGLNLVEPCFSHGQLYVACSRVGIPNCLFVYAPNGQSKNIVYPNVLDNTG</sequence>
<proteinExistence type="predicted"/>
<keyword evidence="3" id="KW-1185">Reference proteome</keyword>
<dbReference type="Pfam" id="PF21530">
    <property type="entry name" value="Pif1_2B_dom"/>
    <property type="match status" value="1"/>
</dbReference>
<feature type="chain" id="PRO_5034227386" evidence="1">
    <location>
        <begin position="18"/>
        <end position="176"/>
    </location>
</feature>
<protein>
    <submittedName>
        <fullName evidence="4">Uncharacterized protein LOC112681689</fullName>
    </submittedName>
</protein>
<dbReference type="RefSeq" id="XP_025407756.1">
    <property type="nucleotide sequence ID" value="XM_025551971.1"/>
</dbReference>
<dbReference type="InterPro" id="IPR049163">
    <property type="entry name" value="Pif1-like_2B_dom"/>
</dbReference>
<keyword evidence="1" id="KW-0732">Signal</keyword>
<accession>A0A8B8FAX2</accession>
<feature type="signal peptide" evidence="1">
    <location>
        <begin position="1"/>
        <end position="17"/>
    </location>
</feature>
<dbReference type="AlphaFoldDB" id="A0A8B8FAX2"/>
<evidence type="ECO:0000313" key="4">
    <source>
        <dbReference type="RefSeq" id="XP_025407756.1"/>
    </source>
</evidence>
<dbReference type="InterPro" id="IPR027417">
    <property type="entry name" value="P-loop_NTPase"/>
</dbReference>
<dbReference type="Proteomes" id="UP000694846">
    <property type="component" value="Unplaced"/>
</dbReference>
<dbReference type="SUPFAM" id="SSF52540">
    <property type="entry name" value="P-loop containing nucleoside triphosphate hydrolases"/>
    <property type="match status" value="1"/>
</dbReference>
<dbReference type="PANTHER" id="PTHR10492">
    <property type="match status" value="1"/>
</dbReference>
<dbReference type="GeneID" id="112681689"/>